<proteinExistence type="predicted"/>
<organism evidence="1 2">
    <name type="scientific">Oceanisphaera pacifica</name>
    <dbReference type="NCBI Taxonomy" id="2818389"/>
    <lineage>
        <taxon>Bacteria</taxon>
        <taxon>Pseudomonadati</taxon>
        <taxon>Pseudomonadota</taxon>
        <taxon>Gammaproteobacteria</taxon>
        <taxon>Aeromonadales</taxon>
        <taxon>Aeromonadaceae</taxon>
        <taxon>Oceanisphaera</taxon>
    </lineage>
</organism>
<protein>
    <submittedName>
        <fullName evidence="1">Uncharacterized protein</fullName>
    </submittedName>
</protein>
<comment type="caution">
    <text evidence="1">The sequence shown here is derived from an EMBL/GenBank/DDBJ whole genome shotgun (WGS) entry which is preliminary data.</text>
</comment>
<evidence type="ECO:0000313" key="2">
    <source>
        <dbReference type="Proteomes" id="UP000664882"/>
    </source>
</evidence>
<sequence length="30" mass="3376">MVAGMCRELRLPCVVNSIIPKQDERHVSHG</sequence>
<evidence type="ECO:0000313" key="1">
    <source>
        <dbReference type="EMBL" id="MBO1520485.1"/>
    </source>
</evidence>
<accession>A0ABS3NJM7</accession>
<reference evidence="1 2" key="1">
    <citation type="submission" date="2021-03" db="EMBL/GenBank/DDBJ databases">
        <title>Oceanisphaera sp. nov., isolated from the intestine.</title>
        <authorList>
            <person name="Zhao L.-H."/>
            <person name="Shi L.-F."/>
        </authorList>
    </citation>
    <scope>NUCLEOTIDE SEQUENCE [LARGE SCALE GENOMIC DNA]</scope>
    <source>
        <strain evidence="1 2">DM8</strain>
    </source>
</reference>
<name>A0ABS3NJM7_9GAMM</name>
<keyword evidence="2" id="KW-1185">Reference proteome</keyword>
<dbReference type="Proteomes" id="UP000664882">
    <property type="component" value="Unassembled WGS sequence"/>
</dbReference>
<gene>
    <name evidence="1" type="ORF">J3U76_12750</name>
</gene>
<dbReference type="EMBL" id="JAGDFX010000016">
    <property type="protein sequence ID" value="MBO1520485.1"/>
    <property type="molecule type" value="Genomic_DNA"/>
</dbReference>